<sequence>MSTMLPEPLLQEHRKRAIALSTAARANLTTHVRSTDELCELGLMLGLIEVDSAGSLVTACPWDLDAGDAAVDGPDRRSDSASK</sequence>
<name>A0A5N5W467_STRMB</name>
<protein>
    <submittedName>
        <fullName evidence="1">Uncharacterized protein</fullName>
    </submittedName>
</protein>
<gene>
    <name evidence="1" type="ORF">FRZ00_21395</name>
</gene>
<dbReference type="RefSeq" id="WP_152264610.1">
    <property type="nucleotide sequence ID" value="NZ_VOKX01000070.1"/>
</dbReference>
<evidence type="ECO:0000313" key="1">
    <source>
        <dbReference type="EMBL" id="KAB7839497.1"/>
    </source>
</evidence>
<evidence type="ECO:0000313" key="2">
    <source>
        <dbReference type="Proteomes" id="UP000327000"/>
    </source>
</evidence>
<keyword evidence="2" id="KW-1185">Reference proteome</keyword>
<reference evidence="1 2" key="1">
    <citation type="journal article" date="2019" name="Microb. Cell Fact.">
        <title>Exploring novel herbicidin analogues by transcriptional regulator overexpression and MS/MS molecular networking.</title>
        <authorList>
            <person name="Shi Y."/>
            <person name="Gu R."/>
            <person name="Li Y."/>
            <person name="Wang X."/>
            <person name="Ren W."/>
            <person name="Li X."/>
            <person name="Wang L."/>
            <person name="Xie Y."/>
            <person name="Hong B."/>
        </authorList>
    </citation>
    <scope>NUCLEOTIDE SEQUENCE [LARGE SCALE GENOMIC DNA]</scope>
    <source>
        <strain evidence="1 2">US-43</strain>
    </source>
</reference>
<comment type="caution">
    <text evidence="1">The sequence shown here is derived from an EMBL/GenBank/DDBJ whole genome shotgun (WGS) entry which is preliminary data.</text>
</comment>
<proteinExistence type="predicted"/>
<dbReference type="Proteomes" id="UP000327000">
    <property type="component" value="Unassembled WGS sequence"/>
</dbReference>
<accession>A0A5N5W467</accession>
<organism evidence="1 2">
    <name type="scientific">Streptomyces mobaraensis</name>
    <name type="common">Streptoverticillium mobaraense</name>
    <dbReference type="NCBI Taxonomy" id="35621"/>
    <lineage>
        <taxon>Bacteria</taxon>
        <taxon>Bacillati</taxon>
        <taxon>Actinomycetota</taxon>
        <taxon>Actinomycetes</taxon>
        <taxon>Kitasatosporales</taxon>
        <taxon>Streptomycetaceae</taxon>
        <taxon>Streptomyces</taxon>
    </lineage>
</organism>
<dbReference type="OrthoDB" id="4264291at2"/>
<dbReference type="EMBL" id="VOKX01000070">
    <property type="protein sequence ID" value="KAB7839497.1"/>
    <property type="molecule type" value="Genomic_DNA"/>
</dbReference>
<dbReference type="AlphaFoldDB" id="A0A5N5W467"/>